<organism evidence="3 4">
    <name type="scientific">Prorocentrum cordatum</name>
    <dbReference type="NCBI Taxonomy" id="2364126"/>
    <lineage>
        <taxon>Eukaryota</taxon>
        <taxon>Sar</taxon>
        <taxon>Alveolata</taxon>
        <taxon>Dinophyceae</taxon>
        <taxon>Prorocentrales</taxon>
        <taxon>Prorocentraceae</taxon>
        <taxon>Prorocentrum</taxon>
    </lineage>
</organism>
<evidence type="ECO:0000313" key="4">
    <source>
        <dbReference type="Proteomes" id="UP001189429"/>
    </source>
</evidence>
<accession>A0ABN9RP07</accession>
<comment type="caution">
    <text evidence="3">The sequence shown here is derived from an EMBL/GenBank/DDBJ whole genome shotgun (WGS) entry which is preliminary data.</text>
</comment>
<evidence type="ECO:0000313" key="3">
    <source>
        <dbReference type="EMBL" id="CAK0820733.1"/>
    </source>
</evidence>
<feature type="transmembrane region" description="Helical" evidence="2">
    <location>
        <begin position="234"/>
        <end position="255"/>
    </location>
</feature>
<reference evidence="3" key="1">
    <citation type="submission" date="2023-10" db="EMBL/GenBank/DDBJ databases">
        <authorList>
            <person name="Chen Y."/>
            <person name="Shah S."/>
            <person name="Dougan E. K."/>
            <person name="Thang M."/>
            <person name="Chan C."/>
        </authorList>
    </citation>
    <scope>NUCLEOTIDE SEQUENCE [LARGE SCALE GENOMIC DNA]</scope>
</reference>
<keyword evidence="2" id="KW-1133">Transmembrane helix</keyword>
<evidence type="ECO:0000256" key="1">
    <source>
        <dbReference type="SAM" id="MobiDB-lite"/>
    </source>
</evidence>
<feature type="transmembrane region" description="Helical" evidence="2">
    <location>
        <begin position="96"/>
        <end position="119"/>
    </location>
</feature>
<keyword evidence="2" id="KW-0812">Transmembrane</keyword>
<gene>
    <name evidence="3" type="ORF">PCOR1329_LOCUS22292</name>
</gene>
<feature type="compositionally biased region" description="Basic and acidic residues" evidence="1">
    <location>
        <begin position="18"/>
        <end position="48"/>
    </location>
</feature>
<feature type="region of interest" description="Disordered" evidence="1">
    <location>
        <begin position="1"/>
        <end position="48"/>
    </location>
</feature>
<protein>
    <submittedName>
        <fullName evidence="3">Uncharacterized protein</fullName>
    </submittedName>
</protein>
<name>A0ABN9RP07_9DINO</name>
<evidence type="ECO:0000256" key="2">
    <source>
        <dbReference type="SAM" id="Phobius"/>
    </source>
</evidence>
<keyword evidence="4" id="KW-1185">Reference proteome</keyword>
<dbReference type="Proteomes" id="UP001189429">
    <property type="component" value="Unassembled WGS sequence"/>
</dbReference>
<keyword evidence="2" id="KW-0472">Membrane</keyword>
<sequence>MGAYAQRREASDGGAGFRLDDGTRVDDQQQPGKDGEPDSTEPKPEAAEDIRVELLNVEAGEESKAPKRQKVVHYTGRLTDFIADATVVHSKLAHRLLIACSVAYWTSMALIPVLFGSGIEGGEDSSIPSGAVLYFMAINISSVMVELWIGNHLERGAYLTMYCCEMVEKALGGQYKELMALGAAGLSIVGRYDTFTDVIFCIILSKTEPITDLHFSHTLGVHVHLPFELYHISLFSLVFGVFVLQGIPGMFLIIWKKYLPVAFKLNEFNFLLALVEYEEAEEEYEAAQQVDGYQPAPS</sequence>
<feature type="compositionally biased region" description="Basic and acidic residues" evidence="1">
    <location>
        <begin position="1"/>
        <end position="11"/>
    </location>
</feature>
<proteinExistence type="predicted"/>
<feature type="transmembrane region" description="Helical" evidence="2">
    <location>
        <begin position="131"/>
        <end position="149"/>
    </location>
</feature>
<dbReference type="EMBL" id="CAUYUJ010007435">
    <property type="protein sequence ID" value="CAK0820733.1"/>
    <property type="molecule type" value="Genomic_DNA"/>
</dbReference>